<feature type="transmembrane region" description="Helical" evidence="11">
    <location>
        <begin position="6"/>
        <end position="23"/>
    </location>
</feature>
<dbReference type="GO" id="GO:0005886">
    <property type="term" value="C:plasma membrane"/>
    <property type="evidence" value="ECO:0007669"/>
    <property type="project" value="TreeGrafter"/>
</dbReference>
<keyword evidence="3" id="KW-0589">Pheromone response</keyword>
<dbReference type="PRINTS" id="PR00900">
    <property type="entry name" value="PHEROMONEAR"/>
</dbReference>
<feature type="transmembrane region" description="Helical" evidence="11">
    <location>
        <begin position="150"/>
        <end position="175"/>
    </location>
</feature>
<dbReference type="Pfam" id="PF02076">
    <property type="entry name" value="STE3"/>
    <property type="match status" value="1"/>
</dbReference>
<evidence type="ECO:0000256" key="10">
    <source>
        <dbReference type="SAM" id="MobiDB-lite"/>
    </source>
</evidence>
<dbReference type="EMBL" id="SGPJ01000007">
    <property type="protein sequence ID" value="THH02336.1"/>
    <property type="molecule type" value="Genomic_DNA"/>
</dbReference>
<evidence type="ECO:0000256" key="6">
    <source>
        <dbReference type="ARBA" id="ARBA00023040"/>
    </source>
</evidence>
<name>A0A4S4KUC0_9APHY</name>
<dbReference type="CDD" id="cd14966">
    <property type="entry name" value="7tmD_STE3"/>
    <property type="match status" value="1"/>
</dbReference>
<feature type="transmembrane region" description="Helical" evidence="11">
    <location>
        <begin position="206"/>
        <end position="226"/>
    </location>
</feature>
<protein>
    <recommendedName>
        <fullName evidence="14">Pheromone receptor</fullName>
    </recommendedName>
</protein>
<keyword evidence="9" id="KW-0807">Transducer</keyword>
<feature type="transmembrane region" description="Helical" evidence="11">
    <location>
        <begin position="67"/>
        <end position="90"/>
    </location>
</feature>
<dbReference type="PRINTS" id="PR00899">
    <property type="entry name" value="GPCRSTE3"/>
</dbReference>
<evidence type="ECO:0000256" key="4">
    <source>
        <dbReference type="ARBA" id="ARBA00022692"/>
    </source>
</evidence>
<evidence type="ECO:0000256" key="11">
    <source>
        <dbReference type="SAM" id="Phobius"/>
    </source>
</evidence>
<comment type="caution">
    <text evidence="12">The sequence shown here is derived from an EMBL/GenBank/DDBJ whole genome shotgun (WGS) entry which is preliminary data.</text>
</comment>
<evidence type="ECO:0000313" key="12">
    <source>
        <dbReference type="EMBL" id="THH02336.1"/>
    </source>
</evidence>
<feature type="compositionally biased region" description="Polar residues" evidence="10">
    <location>
        <begin position="370"/>
        <end position="383"/>
    </location>
</feature>
<organism evidence="12 13">
    <name type="scientific">Hermanssonia centrifuga</name>
    <dbReference type="NCBI Taxonomy" id="98765"/>
    <lineage>
        <taxon>Eukaryota</taxon>
        <taxon>Fungi</taxon>
        <taxon>Dikarya</taxon>
        <taxon>Basidiomycota</taxon>
        <taxon>Agaricomycotina</taxon>
        <taxon>Agaricomycetes</taxon>
        <taxon>Polyporales</taxon>
        <taxon>Meruliaceae</taxon>
        <taxon>Hermanssonia</taxon>
    </lineage>
</organism>
<dbReference type="InterPro" id="IPR001499">
    <property type="entry name" value="GPCR_STE3"/>
</dbReference>
<feature type="transmembrane region" description="Helical" evidence="11">
    <location>
        <begin position="35"/>
        <end position="55"/>
    </location>
</feature>
<dbReference type="GO" id="GO:0004933">
    <property type="term" value="F:mating-type a-factor pheromone receptor activity"/>
    <property type="evidence" value="ECO:0007669"/>
    <property type="project" value="InterPro"/>
</dbReference>
<keyword evidence="8" id="KW-0675">Receptor</keyword>
<feature type="transmembrane region" description="Helical" evidence="11">
    <location>
        <begin position="267"/>
        <end position="285"/>
    </location>
</feature>
<dbReference type="Proteomes" id="UP000309038">
    <property type="component" value="Unassembled WGS sequence"/>
</dbReference>
<dbReference type="PANTHER" id="PTHR28097">
    <property type="entry name" value="PHEROMONE A FACTOR RECEPTOR"/>
    <property type="match status" value="1"/>
</dbReference>
<dbReference type="PANTHER" id="PTHR28097:SF1">
    <property type="entry name" value="PHEROMONE A FACTOR RECEPTOR"/>
    <property type="match status" value="1"/>
</dbReference>
<dbReference type="GO" id="GO:0000750">
    <property type="term" value="P:pheromone-dependent signal transduction involved in conjugation with cellular fusion"/>
    <property type="evidence" value="ECO:0007669"/>
    <property type="project" value="TreeGrafter"/>
</dbReference>
<keyword evidence="4 11" id="KW-0812">Transmembrane</keyword>
<accession>A0A4S4KUC0</accession>
<keyword evidence="13" id="KW-1185">Reference proteome</keyword>
<dbReference type="InterPro" id="IPR001546">
    <property type="entry name" value="GPCR_Pheromne_A_rcpt"/>
</dbReference>
<evidence type="ECO:0000256" key="2">
    <source>
        <dbReference type="ARBA" id="ARBA00011085"/>
    </source>
</evidence>
<evidence type="ECO:0008006" key="14">
    <source>
        <dbReference type="Google" id="ProtNLM"/>
    </source>
</evidence>
<evidence type="ECO:0000256" key="5">
    <source>
        <dbReference type="ARBA" id="ARBA00022989"/>
    </source>
</evidence>
<comment type="similarity">
    <text evidence="2">Belongs to the G-protein coupled receptor 4 family.</text>
</comment>
<gene>
    <name evidence="12" type="ORF">EW026_g492</name>
</gene>
<keyword evidence="5 11" id="KW-1133">Transmembrane helix</keyword>
<evidence type="ECO:0000256" key="1">
    <source>
        <dbReference type="ARBA" id="ARBA00004141"/>
    </source>
</evidence>
<sequence length="484" mass="54323">MRYPLMPVGAFVAAVLVLIPSASHWRARNVATLSMITWLFVINMVYGINALVWAGNVDIKTPVWCDITTKLIIGASSAFPAAALCICKYLEMVASGRVVRLTSIDHRRRMIFEILLCVGVPVTLMVLHYIVQGHRFDIIEDFGCQPATYISVPAVFIVWFPPLFLAAITLIYAALALHHFSEKRLSFASHLQSSDSFLTTNRYLRLMAMSVTQIAWGMSFTTLALWSNVSPGLRPWNNWADVHSDWLRIDQYTLDEFYPSFIQQMLVLWWSVPATALIFFVYFGFGEESRKDYKYIVDWVMKTVFRRNDRRAASMLDSWPDSNGGTRRIVIHKLSTVDINKDDMALPAYSPASASSSNFYVASKEDAKQPPTSSQSFPVQTLPNLARAPSRSSSTSSDSRRSSRTSFSMSILDEYPVSEPSTPVSFPRVPSPPNPADEYAYPVSPVYHRPFSPPTVHAVPAQELPSEEFGGVHVTVETQSHNIV</sequence>
<evidence type="ECO:0000256" key="3">
    <source>
        <dbReference type="ARBA" id="ARBA00022507"/>
    </source>
</evidence>
<evidence type="ECO:0000256" key="7">
    <source>
        <dbReference type="ARBA" id="ARBA00023136"/>
    </source>
</evidence>
<reference evidence="12 13" key="1">
    <citation type="submission" date="2019-02" db="EMBL/GenBank/DDBJ databases">
        <title>Genome sequencing of the rare red list fungi Phlebia centrifuga.</title>
        <authorList>
            <person name="Buettner E."/>
            <person name="Kellner H."/>
        </authorList>
    </citation>
    <scope>NUCLEOTIDE SEQUENCE [LARGE SCALE GENOMIC DNA]</scope>
    <source>
        <strain evidence="12 13">DSM 108282</strain>
    </source>
</reference>
<evidence type="ECO:0000313" key="13">
    <source>
        <dbReference type="Proteomes" id="UP000309038"/>
    </source>
</evidence>
<feature type="region of interest" description="Disordered" evidence="10">
    <location>
        <begin position="361"/>
        <end position="431"/>
    </location>
</feature>
<keyword evidence="6" id="KW-0297">G-protein coupled receptor</keyword>
<evidence type="ECO:0000256" key="9">
    <source>
        <dbReference type="ARBA" id="ARBA00023224"/>
    </source>
</evidence>
<evidence type="ECO:0000256" key="8">
    <source>
        <dbReference type="ARBA" id="ARBA00023170"/>
    </source>
</evidence>
<comment type="subcellular location">
    <subcellularLocation>
        <location evidence="1">Membrane</location>
        <topology evidence="1">Multi-pass membrane protein</topology>
    </subcellularLocation>
</comment>
<proteinExistence type="inferred from homology"/>
<feature type="transmembrane region" description="Helical" evidence="11">
    <location>
        <begin position="111"/>
        <end position="130"/>
    </location>
</feature>
<dbReference type="AlphaFoldDB" id="A0A4S4KUC0"/>
<keyword evidence="7 11" id="KW-0472">Membrane</keyword>